<feature type="chain" id="PRO_5045617703" evidence="6">
    <location>
        <begin position="23"/>
        <end position="286"/>
    </location>
</feature>
<reference evidence="7 8" key="1">
    <citation type="journal article" date="2020" name="Int. J. Syst. Evol. Microbiol.">
        <title>Novel acetic acid bacteria from cider fermentations: Acetobacter conturbans sp. nov. and Acetobacter fallax sp. nov.</title>
        <authorList>
            <person name="Sombolestani A.S."/>
            <person name="Cleenwerck I."/>
            <person name="Cnockaert M."/>
            <person name="Borremans W."/>
            <person name="Wieme A.D."/>
            <person name="De Vuyst L."/>
            <person name="Vandamme P."/>
        </authorList>
    </citation>
    <scope>NUCLEOTIDE SEQUENCE [LARGE SCALE GENOMIC DNA]</scope>
    <source>
        <strain evidence="7 8">LMG 1627</strain>
    </source>
</reference>
<name>A0ABX0JZF2_9PROT</name>
<protein>
    <submittedName>
        <fullName evidence="7">Metal ABC transporter substrate-binding protein</fullName>
    </submittedName>
</protein>
<dbReference type="Gene3D" id="3.40.50.1980">
    <property type="entry name" value="Nitrogenase molybdenum iron protein domain"/>
    <property type="match status" value="1"/>
</dbReference>
<dbReference type="SUPFAM" id="SSF53807">
    <property type="entry name" value="Helical backbone' metal receptor"/>
    <property type="match status" value="1"/>
</dbReference>
<keyword evidence="3" id="KW-0479">Metal-binding</keyword>
<proteinExistence type="predicted"/>
<dbReference type="RefSeq" id="WP_173569693.1">
    <property type="nucleotide sequence ID" value="NZ_WOSY01000005.1"/>
</dbReference>
<feature type="signal peptide" evidence="6">
    <location>
        <begin position="1"/>
        <end position="22"/>
    </location>
</feature>
<evidence type="ECO:0000256" key="2">
    <source>
        <dbReference type="ARBA" id="ARBA00022448"/>
    </source>
</evidence>
<keyword evidence="8" id="KW-1185">Reference proteome</keyword>
<dbReference type="PANTHER" id="PTHR42953">
    <property type="entry name" value="HIGH-AFFINITY ZINC UPTAKE SYSTEM PROTEIN ZNUA-RELATED"/>
    <property type="match status" value="1"/>
</dbReference>
<keyword evidence="5" id="KW-0175">Coiled coil</keyword>
<evidence type="ECO:0000256" key="5">
    <source>
        <dbReference type="SAM" id="Coils"/>
    </source>
</evidence>
<comment type="caution">
    <text evidence="7">The sequence shown here is derived from an EMBL/GenBank/DDBJ whole genome shotgun (WGS) entry which is preliminary data.</text>
</comment>
<dbReference type="EMBL" id="WOSY01000005">
    <property type="protein sequence ID" value="NHN88410.1"/>
    <property type="molecule type" value="Genomic_DNA"/>
</dbReference>
<evidence type="ECO:0000256" key="6">
    <source>
        <dbReference type="SAM" id="SignalP"/>
    </source>
</evidence>
<dbReference type="InterPro" id="IPR050492">
    <property type="entry name" value="Bact_metal-bind_prot9"/>
</dbReference>
<keyword evidence="2" id="KW-0813">Transport</keyword>
<dbReference type="Proteomes" id="UP000631653">
    <property type="component" value="Unassembled WGS sequence"/>
</dbReference>
<dbReference type="PANTHER" id="PTHR42953:SF1">
    <property type="entry name" value="METAL-BINDING PROTEIN HI_0362-RELATED"/>
    <property type="match status" value="1"/>
</dbReference>
<evidence type="ECO:0000256" key="1">
    <source>
        <dbReference type="ARBA" id="ARBA00004196"/>
    </source>
</evidence>
<dbReference type="InterPro" id="IPR006127">
    <property type="entry name" value="ZnuA-like"/>
</dbReference>
<evidence type="ECO:0000313" key="7">
    <source>
        <dbReference type="EMBL" id="NHN88410.1"/>
    </source>
</evidence>
<evidence type="ECO:0000256" key="3">
    <source>
        <dbReference type="ARBA" id="ARBA00022723"/>
    </source>
</evidence>
<organism evidence="7 8">
    <name type="scientific">Acetobacter conturbans</name>
    <dbReference type="NCBI Taxonomy" id="1737472"/>
    <lineage>
        <taxon>Bacteria</taxon>
        <taxon>Pseudomonadati</taxon>
        <taxon>Pseudomonadota</taxon>
        <taxon>Alphaproteobacteria</taxon>
        <taxon>Acetobacterales</taxon>
        <taxon>Acetobacteraceae</taxon>
        <taxon>Acetobacter</taxon>
    </lineage>
</organism>
<evidence type="ECO:0000256" key="4">
    <source>
        <dbReference type="ARBA" id="ARBA00022729"/>
    </source>
</evidence>
<keyword evidence="4 6" id="KW-0732">Signal</keyword>
<sequence length="286" mass="30832">MRSSRLPFLLVALCLGVAPARAADQTPQPTRIVAAENVWGDIAAQIGGTDVVVESILSAPDIDPHLFEPVPTTARDVANSDLVILNGAGFDPWMSRLSGVRPAIRVADIAGWHDGDNPHLWFDPVVVGKVGEAVAHALRDDPRNTPVLRAFEQTVTQLEDRIAALRKQVAGMKISATEPLLGRLTDSLGLVTENTAFQLAVMNDVEPGPAEVARFENDLRNGTLRLLIYNKQTVTPSASRLLEVAKEAGVPSIAVTETLPPGMHWQGWMSTILDELEAALLKRGRA</sequence>
<dbReference type="Pfam" id="PF01297">
    <property type="entry name" value="ZnuA"/>
    <property type="match status" value="1"/>
</dbReference>
<gene>
    <name evidence="7" type="ORF">GOB81_07175</name>
</gene>
<feature type="coiled-coil region" evidence="5">
    <location>
        <begin position="148"/>
        <end position="175"/>
    </location>
</feature>
<accession>A0ABX0JZF2</accession>
<evidence type="ECO:0000313" key="8">
    <source>
        <dbReference type="Proteomes" id="UP000631653"/>
    </source>
</evidence>
<comment type="subcellular location">
    <subcellularLocation>
        <location evidence="1">Cell envelope</location>
    </subcellularLocation>
</comment>